<sequence>MSFDIPEACTLPTAERPLRLAEFDDLFATAVRRVESVSATHARMYLTGPAGLTATVRDLTARETECCSFFAFTTHPEQATDGEAVLLDVEVPAAHADVLASLTQRASAVWSAPT</sequence>
<accession>A0ABP6SQR7</accession>
<evidence type="ECO:0008006" key="3">
    <source>
        <dbReference type="Google" id="ProtNLM"/>
    </source>
</evidence>
<evidence type="ECO:0000313" key="1">
    <source>
        <dbReference type="EMBL" id="GAA3383126.1"/>
    </source>
</evidence>
<dbReference type="EMBL" id="BAAAYN010000004">
    <property type="protein sequence ID" value="GAA3383126.1"/>
    <property type="molecule type" value="Genomic_DNA"/>
</dbReference>
<protein>
    <recommendedName>
        <fullName evidence="3">Arsenate reductase</fullName>
    </recommendedName>
</protein>
<proteinExistence type="predicted"/>
<dbReference type="RefSeq" id="WP_345726543.1">
    <property type="nucleotide sequence ID" value="NZ_BAAAYN010000004.1"/>
</dbReference>
<organism evidence="1 2">
    <name type="scientific">Cryptosporangium minutisporangium</name>
    <dbReference type="NCBI Taxonomy" id="113569"/>
    <lineage>
        <taxon>Bacteria</taxon>
        <taxon>Bacillati</taxon>
        <taxon>Actinomycetota</taxon>
        <taxon>Actinomycetes</taxon>
        <taxon>Cryptosporangiales</taxon>
        <taxon>Cryptosporangiaceae</taxon>
        <taxon>Cryptosporangium</taxon>
    </lineage>
</organism>
<gene>
    <name evidence="1" type="ORF">GCM10020369_07800</name>
</gene>
<evidence type="ECO:0000313" key="2">
    <source>
        <dbReference type="Proteomes" id="UP001501676"/>
    </source>
</evidence>
<reference evidence="2" key="1">
    <citation type="journal article" date="2019" name="Int. J. Syst. Evol. Microbiol.">
        <title>The Global Catalogue of Microorganisms (GCM) 10K type strain sequencing project: providing services to taxonomists for standard genome sequencing and annotation.</title>
        <authorList>
            <consortium name="The Broad Institute Genomics Platform"/>
            <consortium name="The Broad Institute Genome Sequencing Center for Infectious Disease"/>
            <person name="Wu L."/>
            <person name="Ma J."/>
        </authorList>
    </citation>
    <scope>NUCLEOTIDE SEQUENCE [LARGE SCALE GENOMIC DNA]</scope>
    <source>
        <strain evidence="2">JCM 9458</strain>
    </source>
</reference>
<comment type="caution">
    <text evidence="1">The sequence shown here is derived from an EMBL/GenBank/DDBJ whole genome shotgun (WGS) entry which is preliminary data.</text>
</comment>
<name>A0ABP6SQR7_9ACTN</name>
<keyword evidence="2" id="KW-1185">Reference proteome</keyword>
<dbReference type="Proteomes" id="UP001501676">
    <property type="component" value="Unassembled WGS sequence"/>
</dbReference>